<dbReference type="GO" id="GO:0015031">
    <property type="term" value="P:protein transport"/>
    <property type="evidence" value="ECO:0007669"/>
    <property type="project" value="UniProtKB-KW"/>
</dbReference>
<comment type="similarity">
    <text evidence="10">Belongs to the CEP41 family.</text>
</comment>
<evidence type="ECO:0000256" key="10">
    <source>
        <dbReference type="ARBA" id="ARBA00038465"/>
    </source>
</evidence>
<evidence type="ECO:0000313" key="14">
    <source>
        <dbReference type="RefSeq" id="XP_018012926.1"/>
    </source>
</evidence>
<evidence type="ECO:0000256" key="11">
    <source>
        <dbReference type="SAM" id="MobiDB-lite"/>
    </source>
</evidence>
<name>A0A8B7NHT5_HYAAZ</name>
<dbReference type="PANTHER" id="PTHR44390">
    <property type="entry name" value="CENTROSOMAL PROTEIN OF 41 KDA"/>
    <property type="match status" value="1"/>
</dbReference>
<dbReference type="RefSeq" id="XP_018012926.1">
    <property type="nucleotide sequence ID" value="XM_018157437.2"/>
</dbReference>
<evidence type="ECO:0000256" key="5">
    <source>
        <dbReference type="ARBA" id="ARBA00022794"/>
    </source>
</evidence>
<feature type="region of interest" description="Disordered" evidence="11">
    <location>
        <begin position="312"/>
        <end position="349"/>
    </location>
</feature>
<keyword evidence="3" id="KW-0813">Transport</keyword>
<dbReference type="CDD" id="cd00158">
    <property type="entry name" value="RHOD"/>
    <property type="match status" value="1"/>
</dbReference>
<evidence type="ECO:0000256" key="3">
    <source>
        <dbReference type="ARBA" id="ARBA00022448"/>
    </source>
</evidence>
<dbReference type="Proteomes" id="UP000694843">
    <property type="component" value="Unplaced"/>
</dbReference>
<dbReference type="GO" id="GO:0060271">
    <property type="term" value="P:cilium assembly"/>
    <property type="evidence" value="ECO:0007669"/>
    <property type="project" value="TreeGrafter"/>
</dbReference>
<dbReference type="InterPro" id="IPR001763">
    <property type="entry name" value="Rhodanese-like_dom"/>
</dbReference>
<keyword evidence="13" id="KW-1185">Reference proteome</keyword>
<dbReference type="InterPro" id="IPR051889">
    <property type="entry name" value="CEP41"/>
</dbReference>
<evidence type="ECO:0000256" key="6">
    <source>
        <dbReference type="ARBA" id="ARBA00022927"/>
    </source>
</evidence>
<evidence type="ECO:0000313" key="13">
    <source>
        <dbReference type="Proteomes" id="UP000694843"/>
    </source>
</evidence>
<evidence type="ECO:0000256" key="1">
    <source>
        <dbReference type="ARBA" id="ARBA00004120"/>
    </source>
</evidence>
<dbReference type="InterPro" id="IPR036873">
    <property type="entry name" value="Rhodanese-like_dom_sf"/>
</dbReference>
<feature type="compositionally biased region" description="Low complexity" evidence="11">
    <location>
        <begin position="312"/>
        <end position="324"/>
    </location>
</feature>
<keyword evidence="5" id="KW-0970">Cilium biogenesis/degradation</keyword>
<evidence type="ECO:0000256" key="9">
    <source>
        <dbReference type="ARBA" id="ARBA00023273"/>
    </source>
</evidence>
<dbReference type="AlphaFoldDB" id="A0A8B7NHT5"/>
<keyword evidence="4" id="KW-0963">Cytoplasm</keyword>
<dbReference type="GO" id="GO:0036064">
    <property type="term" value="C:ciliary basal body"/>
    <property type="evidence" value="ECO:0007669"/>
    <property type="project" value="TreeGrafter"/>
</dbReference>
<keyword evidence="9" id="KW-0966">Cell projection</keyword>
<evidence type="ECO:0000259" key="12">
    <source>
        <dbReference type="PROSITE" id="PS50206"/>
    </source>
</evidence>
<evidence type="ECO:0000256" key="4">
    <source>
        <dbReference type="ARBA" id="ARBA00022490"/>
    </source>
</evidence>
<keyword evidence="8" id="KW-0206">Cytoskeleton</keyword>
<comment type="subcellular location">
    <subcellularLocation>
        <location evidence="1">Cytoplasm</location>
        <location evidence="1">Cytoskeleton</location>
        <location evidence="1">Cilium basal body</location>
    </subcellularLocation>
    <subcellularLocation>
        <location evidence="2">Cytoplasm</location>
        <location evidence="2">Cytoskeleton</location>
        <location evidence="2">Microtubule organizing center</location>
        <location evidence="2">Centrosome</location>
    </subcellularLocation>
</comment>
<evidence type="ECO:0000256" key="8">
    <source>
        <dbReference type="ARBA" id="ARBA00023212"/>
    </source>
</evidence>
<feature type="domain" description="Rhodanese" evidence="12">
    <location>
        <begin position="130"/>
        <end position="227"/>
    </location>
</feature>
<dbReference type="GeneID" id="108669996"/>
<protein>
    <submittedName>
        <fullName evidence="14">Centrosomal protein of 41 kDa isoform X1</fullName>
    </submittedName>
</protein>
<proteinExistence type="inferred from homology"/>
<dbReference type="SUPFAM" id="SSF52821">
    <property type="entry name" value="Rhodanese/Cell cycle control phosphatase"/>
    <property type="match status" value="1"/>
</dbReference>
<reference evidence="14" key="1">
    <citation type="submission" date="2025-08" db="UniProtKB">
        <authorList>
            <consortium name="RefSeq"/>
        </authorList>
    </citation>
    <scope>IDENTIFICATION</scope>
    <source>
        <tissue evidence="14">Whole organism</tissue>
    </source>
</reference>
<gene>
    <name evidence="14" type="primary">LOC108669996</name>
</gene>
<keyword evidence="6" id="KW-0653">Protein transport</keyword>
<evidence type="ECO:0000256" key="2">
    <source>
        <dbReference type="ARBA" id="ARBA00004300"/>
    </source>
</evidence>
<dbReference type="Pfam" id="PF00581">
    <property type="entry name" value="Rhodanese"/>
    <property type="match status" value="1"/>
</dbReference>
<dbReference type="PANTHER" id="PTHR44390:SF1">
    <property type="entry name" value="CENTROSOMAL PROTEIN OF 41 KDA"/>
    <property type="match status" value="1"/>
</dbReference>
<dbReference type="Gene3D" id="3.40.250.10">
    <property type="entry name" value="Rhodanese-like domain"/>
    <property type="match status" value="1"/>
</dbReference>
<accession>A0A8B7NHT5</accession>
<dbReference type="SMART" id="SM00450">
    <property type="entry name" value="RHOD"/>
    <property type="match status" value="1"/>
</dbReference>
<dbReference type="KEGG" id="hazt:108669996"/>
<keyword evidence="7" id="KW-0969">Cilium</keyword>
<sequence>MNLGTYRSALFGPQNTKKSLPKYSIGDRAILDKKVHSNPKFSQVPSRTDTGYNLRKKQQLQEEIQKYYKVTKDEVFSRISLLQLLRLMLAQPAPAAPEHIQQTDTVNTSTSLHEVAEQPDMVQTAETTTAAPAYLLVDVREATAYSTSHLITAINHPSCRLGRSINWECRELLQYRNHPDHIIIVYDYAEDLAPEYAATLVHRGYVNVFLLSGGLRLAQDKFSYPLVVTKAEARARAAEMPTSHMDTSMVEGETSRMNLIASGKDMNKDDEVEGTSSICLFNLRNERLPEDVITNLAAQLATVYVPPLTLGEGSSSWGSAPSTSRTAGGRRPNVPSLRPAGRGLSKSRV</sequence>
<dbReference type="GO" id="GO:0005813">
    <property type="term" value="C:centrosome"/>
    <property type="evidence" value="ECO:0007669"/>
    <property type="project" value="UniProtKB-SubCell"/>
</dbReference>
<dbReference type="PROSITE" id="PS50206">
    <property type="entry name" value="RHODANESE_3"/>
    <property type="match status" value="1"/>
</dbReference>
<dbReference type="OrthoDB" id="70250at2759"/>
<organism evidence="13 14">
    <name type="scientific">Hyalella azteca</name>
    <name type="common">Amphipod</name>
    <dbReference type="NCBI Taxonomy" id="294128"/>
    <lineage>
        <taxon>Eukaryota</taxon>
        <taxon>Metazoa</taxon>
        <taxon>Ecdysozoa</taxon>
        <taxon>Arthropoda</taxon>
        <taxon>Crustacea</taxon>
        <taxon>Multicrustacea</taxon>
        <taxon>Malacostraca</taxon>
        <taxon>Eumalacostraca</taxon>
        <taxon>Peracarida</taxon>
        <taxon>Amphipoda</taxon>
        <taxon>Senticaudata</taxon>
        <taxon>Talitrida</taxon>
        <taxon>Talitroidea</taxon>
        <taxon>Hyalellidae</taxon>
        <taxon>Hyalella</taxon>
    </lineage>
</organism>
<evidence type="ECO:0000256" key="7">
    <source>
        <dbReference type="ARBA" id="ARBA00023069"/>
    </source>
</evidence>